<evidence type="ECO:0000256" key="2">
    <source>
        <dbReference type="ARBA" id="ARBA00007193"/>
    </source>
</evidence>
<keyword evidence="8 12" id="KW-0406">Ion transport</keyword>
<keyword evidence="15" id="KW-1185">Reference proteome</keyword>
<organism evidence="14 15">
    <name type="scientific">Varroa destructor</name>
    <name type="common">Honeybee mite</name>
    <dbReference type="NCBI Taxonomy" id="109461"/>
    <lineage>
        <taxon>Eukaryota</taxon>
        <taxon>Metazoa</taxon>
        <taxon>Ecdysozoa</taxon>
        <taxon>Arthropoda</taxon>
        <taxon>Chelicerata</taxon>
        <taxon>Arachnida</taxon>
        <taxon>Acari</taxon>
        <taxon>Parasitiformes</taxon>
        <taxon>Mesostigmata</taxon>
        <taxon>Gamasina</taxon>
        <taxon>Dermanyssoidea</taxon>
        <taxon>Varroidae</taxon>
        <taxon>Varroa</taxon>
    </lineage>
</organism>
<dbReference type="OrthoDB" id="6500036at2759"/>
<dbReference type="GO" id="GO:0015280">
    <property type="term" value="F:ligand-gated sodium channel activity"/>
    <property type="evidence" value="ECO:0007669"/>
    <property type="project" value="TreeGrafter"/>
</dbReference>
<dbReference type="GeneID" id="111246423"/>
<dbReference type="RefSeq" id="XP_022651715.1">
    <property type="nucleotide sequence ID" value="XM_022795980.1"/>
</dbReference>
<dbReference type="PANTHER" id="PTHR11690:SF248">
    <property type="entry name" value="PICKPOCKET 17, ISOFORM A"/>
    <property type="match status" value="1"/>
</dbReference>
<keyword evidence="10 12" id="KW-0739">Sodium transport</keyword>
<keyword evidence="9 13" id="KW-0472">Membrane</keyword>
<dbReference type="InParanoid" id="A0A7M7JGF6"/>
<evidence type="ECO:0000256" key="4">
    <source>
        <dbReference type="ARBA" id="ARBA00022461"/>
    </source>
</evidence>
<dbReference type="FunCoup" id="A0A7M7JGF6">
    <property type="interactions" value="52"/>
</dbReference>
<evidence type="ECO:0000256" key="1">
    <source>
        <dbReference type="ARBA" id="ARBA00004141"/>
    </source>
</evidence>
<keyword evidence="5 12" id="KW-0812">Transmembrane</keyword>
<dbReference type="AlphaFoldDB" id="A0A7M7JGF6"/>
<reference evidence="14" key="1">
    <citation type="submission" date="2021-01" db="UniProtKB">
        <authorList>
            <consortium name="EnsemblMetazoa"/>
        </authorList>
    </citation>
    <scope>IDENTIFICATION</scope>
</reference>
<evidence type="ECO:0000256" key="9">
    <source>
        <dbReference type="ARBA" id="ARBA00023136"/>
    </source>
</evidence>
<dbReference type="Gene3D" id="1.10.287.770">
    <property type="entry name" value="YojJ-like"/>
    <property type="match status" value="1"/>
</dbReference>
<protein>
    <submittedName>
        <fullName evidence="14">Uncharacterized protein</fullName>
    </submittedName>
</protein>
<evidence type="ECO:0000313" key="15">
    <source>
        <dbReference type="Proteomes" id="UP000594260"/>
    </source>
</evidence>
<keyword evidence="4 12" id="KW-0894">Sodium channel</keyword>
<keyword evidence="11 12" id="KW-0407">Ion channel</keyword>
<keyword evidence="7" id="KW-0915">Sodium</keyword>
<evidence type="ECO:0000256" key="11">
    <source>
        <dbReference type="ARBA" id="ARBA00023303"/>
    </source>
</evidence>
<keyword evidence="6 13" id="KW-1133">Transmembrane helix</keyword>
<evidence type="ECO:0000256" key="8">
    <source>
        <dbReference type="ARBA" id="ARBA00023065"/>
    </source>
</evidence>
<evidence type="ECO:0000256" key="3">
    <source>
        <dbReference type="ARBA" id="ARBA00022448"/>
    </source>
</evidence>
<dbReference type="KEGG" id="vde:111246423"/>
<dbReference type="PANTHER" id="PTHR11690">
    <property type="entry name" value="AMILORIDE-SENSITIVE SODIUM CHANNEL-RELATED"/>
    <property type="match status" value="1"/>
</dbReference>
<evidence type="ECO:0000313" key="14">
    <source>
        <dbReference type="EnsemblMetazoa" id="XP_022651715"/>
    </source>
</evidence>
<dbReference type="OMA" id="NIMRARR"/>
<evidence type="ECO:0000256" key="6">
    <source>
        <dbReference type="ARBA" id="ARBA00022989"/>
    </source>
</evidence>
<accession>A0A7M7JGF6</accession>
<dbReference type="InterPro" id="IPR001873">
    <property type="entry name" value="ENaC"/>
</dbReference>
<dbReference type="GO" id="GO:0005886">
    <property type="term" value="C:plasma membrane"/>
    <property type="evidence" value="ECO:0007669"/>
    <property type="project" value="TreeGrafter"/>
</dbReference>
<evidence type="ECO:0000256" key="7">
    <source>
        <dbReference type="ARBA" id="ARBA00023053"/>
    </source>
</evidence>
<comment type="subcellular location">
    <subcellularLocation>
        <location evidence="1">Membrane</location>
        <topology evidence="1">Multi-pass membrane protein</topology>
    </subcellularLocation>
</comment>
<comment type="similarity">
    <text evidence="2 12">Belongs to the amiloride-sensitive sodium channel (TC 1.A.6) family.</text>
</comment>
<proteinExistence type="inferred from homology"/>
<evidence type="ECO:0000256" key="13">
    <source>
        <dbReference type="SAM" id="Phobius"/>
    </source>
</evidence>
<keyword evidence="3 12" id="KW-0813">Transport</keyword>
<evidence type="ECO:0000256" key="5">
    <source>
        <dbReference type="ARBA" id="ARBA00022692"/>
    </source>
</evidence>
<evidence type="ECO:0000256" key="12">
    <source>
        <dbReference type="RuleBase" id="RU000679"/>
    </source>
</evidence>
<evidence type="ECO:0000256" key="10">
    <source>
        <dbReference type="ARBA" id="ARBA00023201"/>
    </source>
</evidence>
<sequence length="448" mass="50778">MALASRSRQSQVLASDAWELFTGALNLDGKHLQRGIPAALLSSGCSLAEFTVANGGNIMRARRESCHDVNELLLPSGHNKFEWDVKSRLSSAHSPSELLNCFMRSSVSSCDSFECQANIEMTYFRLPSQMCYTIDMYRKLNNNVNHPMSSCQTPWNYDLTVSGQWNPNTTWSLRQGDTLPLIIHEPLMVPPERLSSIMIEPGMDYTISVTQNKIRRLPKPYSSKCVDYQKIGFKDTFYGFLNLDLCIQECRMEIELRLCGCVRTVNEFAHRFQGGVHFCDMARDEMCSRTTASVPGVYAKCDKKCEAPCEEIIYDVRLTSFAEDKSENSRKSFRYTVKFASYSQKILEYQPTLSIVEMFGCMGGYIGIWLGFSLLSVLLGLNELLWKLHKQRHLTTKIVQLTSAIATVASTTETEDRKTTSRPAIDKQTQHVKLFQLKSASGPQLVYR</sequence>
<name>A0A7M7JGF6_VARDE</name>
<feature type="transmembrane region" description="Helical" evidence="13">
    <location>
        <begin position="362"/>
        <end position="382"/>
    </location>
</feature>
<dbReference type="Proteomes" id="UP000594260">
    <property type="component" value="Unplaced"/>
</dbReference>
<dbReference type="Pfam" id="PF00858">
    <property type="entry name" value="ASC"/>
    <property type="match status" value="1"/>
</dbReference>
<dbReference type="EnsemblMetazoa" id="XM_022795980">
    <property type="protein sequence ID" value="XP_022651715"/>
    <property type="gene ID" value="LOC111246423"/>
</dbReference>